<feature type="transmembrane region" description="Helical" evidence="8">
    <location>
        <begin position="1067"/>
        <end position="1086"/>
    </location>
</feature>
<feature type="transmembrane region" description="Helical" evidence="8">
    <location>
        <begin position="417"/>
        <end position="437"/>
    </location>
</feature>
<dbReference type="Pfam" id="PF00324">
    <property type="entry name" value="AA_permease"/>
    <property type="match status" value="2"/>
</dbReference>
<dbReference type="GO" id="GO:0016020">
    <property type="term" value="C:membrane"/>
    <property type="evidence" value="ECO:0007669"/>
    <property type="project" value="UniProtKB-SubCell"/>
</dbReference>
<feature type="compositionally biased region" description="Basic and acidic residues" evidence="7">
    <location>
        <begin position="1"/>
        <end position="16"/>
    </location>
</feature>
<dbReference type="PANTHER" id="PTHR43341">
    <property type="entry name" value="AMINO ACID PERMEASE"/>
    <property type="match status" value="1"/>
</dbReference>
<dbReference type="InterPro" id="IPR032805">
    <property type="entry name" value="Wax_synthase_dom"/>
</dbReference>
<proteinExistence type="predicted"/>
<dbReference type="InterPro" id="IPR004841">
    <property type="entry name" value="AA-permease/SLC12A_dom"/>
</dbReference>
<keyword evidence="3 8" id="KW-0812">Transmembrane</keyword>
<dbReference type="InterPro" id="IPR021848">
    <property type="entry name" value="HODM_asu-like"/>
</dbReference>
<feature type="transmembrane region" description="Helical" evidence="8">
    <location>
        <begin position="136"/>
        <end position="153"/>
    </location>
</feature>
<evidence type="ECO:0000256" key="3">
    <source>
        <dbReference type="ARBA" id="ARBA00022692"/>
    </source>
</evidence>
<dbReference type="Proteomes" id="UP000184304">
    <property type="component" value="Unassembled WGS sequence"/>
</dbReference>
<dbReference type="VEuPathDB" id="FungiDB:ASPTUDRAFT_80539"/>
<keyword evidence="5 8" id="KW-1133">Transmembrane helix</keyword>
<evidence type="ECO:0000256" key="5">
    <source>
        <dbReference type="ARBA" id="ARBA00022989"/>
    </source>
</evidence>
<dbReference type="Gene3D" id="1.20.1740.10">
    <property type="entry name" value="Amino acid/polyamine transporter I"/>
    <property type="match status" value="1"/>
</dbReference>
<dbReference type="STRING" id="767770.A0A1L9NFK9"/>
<dbReference type="GO" id="GO:0015171">
    <property type="term" value="F:amino acid transmembrane transporter activity"/>
    <property type="evidence" value="ECO:0007669"/>
    <property type="project" value="TreeGrafter"/>
</dbReference>
<reference evidence="12" key="1">
    <citation type="journal article" date="2017" name="Genome Biol.">
        <title>Comparative genomics reveals high biological diversity and specific adaptations in the industrially and medically important fungal genus Aspergillus.</title>
        <authorList>
            <person name="de Vries R.P."/>
            <person name="Riley R."/>
            <person name="Wiebenga A."/>
            <person name="Aguilar-Osorio G."/>
            <person name="Amillis S."/>
            <person name="Uchima C.A."/>
            <person name="Anderluh G."/>
            <person name="Asadollahi M."/>
            <person name="Askin M."/>
            <person name="Barry K."/>
            <person name="Battaglia E."/>
            <person name="Bayram O."/>
            <person name="Benocci T."/>
            <person name="Braus-Stromeyer S.A."/>
            <person name="Caldana C."/>
            <person name="Canovas D."/>
            <person name="Cerqueira G.C."/>
            <person name="Chen F."/>
            <person name="Chen W."/>
            <person name="Choi C."/>
            <person name="Clum A."/>
            <person name="Dos Santos R.A."/>
            <person name="Damasio A.R."/>
            <person name="Diallinas G."/>
            <person name="Emri T."/>
            <person name="Fekete E."/>
            <person name="Flipphi M."/>
            <person name="Freyberg S."/>
            <person name="Gallo A."/>
            <person name="Gournas C."/>
            <person name="Habgood R."/>
            <person name="Hainaut M."/>
            <person name="Harispe M.L."/>
            <person name="Henrissat B."/>
            <person name="Hilden K.S."/>
            <person name="Hope R."/>
            <person name="Hossain A."/>
            <person name="Karabika E."/>
            <person name="Karaffa L."/>
            <person name="Karanyi Z."/>
            <person name="Krasevec N."/>
            <person name="Kuo A."/>
            <person name="Kusch H."/>
            <person name="LaButti K."/>
            <person name="Lagendijk E.L."/>
            <person name="Lapidus A."/>
            <person name="Levasseur A."/>
            <person name="Lindquist E."/>
            <person name="Lipzen A."/>
            <person name="Logrieco A.F."/>
            <person name="MacCabe A."/>
            <person name="Maekelae M.R."/>
            <person name="Malavazi I."/>
            <person name="Melin P."/>
            <person name="Meyer V."/>
            <person name="Mielnichuk N."/>
            <person name="Miskei M."/>
            <person name="Molnar A.P."/>
            <person name="Mule G."/>
            <person name="Ngan C.Y."/>
            <person name="Orejas M."/>
            <person name="Orosz E."/>
            <person name="Ouedraogo J.P."/>
            <person name="Overkamp K.M."/>
            <person name="Park H.-S."/>
            <person name="Perrone G."/>
            <person name="Piumi F."/>
            <person name="Punt P.J."/>
            <person name="Ram A.F."/>
            <person name="Ramon A."/>
            <person name="Rauscher S."/>
            <person name="Record E."/>
            <person name="Riano-Pachon D.M."/>
            <person name="Robert V."/>
            <person name="Roehrig J."/>
            <person name="Ruller R."/>
            <person name="Salamov A."/>
            <person name="Salih N.S."/>
            <person name="Samson R.A."/>
            <person name="Sandor E."/>
            <person name="Sanguinetti M."/>
            <person name="Schuetze T."/>
            <person name="Sepcic K."/>
            <person name="Shelest E."/>
            <person name="Sherlock G."/>
            <person name="Sophianopoulou V."/>
            <person name="Squina F.M."/>
            <person name="Sun H."/>
            <person name="Susca A."/>
            <person name="Todd R.B."/>
            <person name="Tsang A."/>
            <person name="Unkles S.E."/>
            <person name="van de Wiele N."/>
            <person name="van Rossen-Uffink D."/>
            <person name="Oliveira J.V."/>
            <person name="Vesth T.C."/>
            <person name="Visser J."/>
            <person name="Yu J.-H."/>
            <person name="Zhou M."/>
            <person name="Andersen M.R."/>
            <person name="Archer D.B."/>
            <person name="Baker S.E."/>
            <person name="Benoit I."/>
            <person name="Brakhage A.A."/>
            <person name="Braus G.H."/>
            <person name="Fischer R."/>
            <person name="Frisvad J.C."/>
            <person name="Goldman G.H."/>
            <person name="Houbraken J."/>
            <person name="Oakley B."/>
            <person name="Pocsi I."/>
            <person name="Scazzocchio C."/>
            <person name="Seiboth B."/>
            <person name="vanKuyk P.A."/>
            <person name="Wortman J."/>
            <person name="Dyer P.S."/>
            <person name="Grigoriev I.V."/>
        </authorList>
    </citation>
    <scope>NUCLEOTIDE SEQUENCE [LARGE SCALE GENOMIC DNA]</scope>
    <source>
        <strain evidence="12">CBS 134.48</strain>
    </source>
</reference>
<feature type="domain" description="Wax synthase" evidence="10">
    <location>
        <begin position="956"/>
        <end position="1024"/>
    </location>
</feature>
<evidence type="ECO:0000313" key="12">
    <source>
        <dbReference type="Proteomes" id="UP000184304"/>
    </source>
</evidence>
<protein>
    <recommendedName>
        <fullName evidence="13">Amino acid permease/ SLC12A domain-containing protein</fullName>
    </recommendedName>
</protein>
<feature type="transmembrane region" description="Helical" evidence="8">
    <location>
        <begin position="263"/>
        <end position="282"/>
    </location>
</feature>
<feature type="region of interest" description="Disordered" evidence="7">
    <location>
        <begin position="1"/>
        <end position="25"/>
    </location>
</feature>
<evidence type="ECO:0000256" key="7">
    <source>
        <dbReference type="SAM" id="MobiDB-lite"/>
    </source>
</evidence>
<dbReference type="Pfam" id="PF13813">
    <property type="entry name" value="MBOAT_2"/>
    <property type="match status" value="1"/>
</dbReference>
<feature type="transmembrane region" description="Helical" evidence="8">
    <location>
        <begin position="382"/>
        <end position="405"/>
    </location>
</feature>
<evidence type="ECO:0000256" key="8">
    <source>
        <dbReference type="SAM" id="Phobius"/>
    </source>
</evidence>
<feature type="transmembrane region" description="Helical" evidence="8">
    <location>
        <begin position="213"/>
        <end position="230"/>
    </location>
</feature>
<sequence length="1131" mass="124806">MRDTMDYETKHDDGDKTYSGLHPSMSVEEGQVDHGETTNDGLHRTLSPRMIHVISLGSSIGSGLFITTGKSLAQGGPANMFLAYLVVCVGVWANLQTLTEMTIAFPTSGWTSVFASEAMFVVTLVNYWADGVVPEAALPISLAVIAGAGPSGYVRHGSTWTDLPMFKNGFGGFSTAALLAIWAVGDQVFIGVMAGEAESPHYSMARSANFVPWRVGIFYLVSVVLISLVVDSDDSRLMNGSSVVSSPFVIAAQDAGISGVPDLINACIILGILALALECIYLPSRILRTMSLQGLLPVFIARVDKIGRPRWALTFTAVAGTVLTYLSLSADGTEVLNWFISITSASFFTNWAIIAFSSFRFRAAIKAQRSQLFETPYAWRSLYWPLAPVISLFVSALLLVCLLYTSIKPVGGGAFTAYNFFSATIGLIVIMVFTIGYKIVHKTPWRDPATADLITGHRELTAAELRCAGLSSNADAEDSSIERATLSELIQIDKNYLTRITLRTKLIQDKRASVLGASPHSIPAVKELYSFLMNDYLPRRYNTIFQRISTTTSTSSAASASAPTTMLRNTVTGETIPTTPPTDAEEALAIIGRQVEEDFLLLLPPQPSSLRDDDKKEGTNKQMTLEAFIGCFPNGFNWADKFRKSLASIHVPVPDYTTKLRASMDRYLERLKVGDCVKRANWTVSVDGELHAASSMHLYEGEEVVELEELDVDTMLFRLPISQAVVFVVRTYMYPLQDVKKEGNGPRLVEAIAGLKEGSSPGFHFYKRAAVWQRAVSEYLLDGGNEAAVAFFPPFMLRHLFHHDVPLAIPRAAVLFLLSMTQNLIPQILAITTPKGSPLRYLCIPFMIWIFSLVLHPVKNPSHITSLFATTAWFNILSALDHLLLNPKEADDFVAINEGTSRVKSFFYGLRTALKQHLNSRKINTPEEAKNTPPMPGYYTHGNGKNASKRISRHRKFWHQLLRIKFTAISNYITRDILGLAKSSFLERYTHVFCVFLLSGILHLTADVVGNIPMGESGAMVFFLSFVLGYMIEDGVQAVWRKRFQGSSTSEAGSTNSQKEPEMWKKVLGYIWVLAFLTITSAVYFEPVRKRPERQLALVPWSFVEVIGLEMMGASVVVGGVLLMVVFKVEV</sequence>
<feature type="transmembrane region" description="Helical" evidence="8">
    <location>
        <begin position="989"/>
        <end position="1006"/>
    </location>
</feature>
<evidence type="ECO:0000256" key="6">
    <source>
        <dbReference type="ARBA" id="ARBA00023136"/>
    </source>
</evidence>
<feature type="transmembrane region" description="Helical" evidence="8">
    <location>
        <begin position="81"/>
        <end position="98"/>
    </location>
</feature>
<evidence type="ECO:0000259" key="9">
    <source>
        <dbReference type="Pfam" id="PF00324"/>
    </source>
</evidence>
<keyword evidence="4" id="KW-0029">Amino-acid transport</keyword>
<name>A0A1L9NFK9_ASPTC</name>
<dbReference type="OrthoDB" id="5043642at2759"/>
<gene>
    <name evidence="11" type="ORF">ASPTUDRAFT_80539</name>
</gene>
<feature type="transmembrane region" description="Helical" evidence="8">
    <location>
        <begin position="173"/>
        <end position="192"/>
    </location>
</feature>
<feature type="transmembrane region" description="Helical" evidence="8">
    <location>
        <begin position="311"/>
        <end position="330"/>
    </location>
</feature>
<organism evidence="11 12">
    <name type="scientific">Aspergillus tubingensis (strain CBS 134.48)</name>
    <dbReference type="NCBI Taxonomy" id="767770"/>
    <lineage>
        <taxon>Eukaryota</taxon>
        <taxon>Fungi</taxon>
        <taxon>Dikarya</taxon>
        <taxon>Ascomycota</taxon>
        <taxon>Pezizomycotina</taxon>
        <taxon>Eurotiomycetes</taxon>
        <taxon>Eurotiomycetidae</taxon>
        <taxon>Eurotiales</taxon>
        <taxon>Aspergillaceae</taxon>
        <taxon>Aspergillus</taxon>
        <taxon>Aspergillus subgen. Circumdati</taxon>
    </lineage>
</organism>
<dbReference type="PANTHER" id="PTHR43341:SF1">
    <property type="entry name" value="GENERAL AMINO-ACID PERMEASE GAP1"/>
    <property type="match status" value="1"/>
</dbReference>
<feature type="transmembrane region" description="Helical" evidence="8">
    <location>
        <begin position="110"/>
        <end position="129"/>
    </location>
</feature>
<evidence type="ECO:0000313" key="11">
    <source>
        <dbReference type="EMBL" id="OJI88031.1"/>
    </source>
</evidence>
<evidence type="ECO:0000256" key="2">
    <source>
        <dbReference type="ARBA" id="ARBA00022448"/>
    </source>
</evidence>
<feature type="domain" description="Amino acid permease/ SLC12A" evidence="9">
    <location>
        <begin position="146"/>
        <end position="444"/>
    </location>
</feature>
<evidence type="ECO:0008006" key="13">
    <source>
        <dbReference type="Google" id="ProtNLM"/>
    </source>
</evidence>
<keyword evidence="6 8" id="KW-0472">Membrane</keyword>
<feature type="transmembrane region" description="Helical" evidence="8">
    <location>
        <begin position="1106"/>
        <end position="1127"/>
    </location>
</feature>
<feature type="transmembrane region" description="Helical" evidence="8">
    <location>
        <begin position="336"/>
        <end position="361"/>
    </location>
</feature>
<keyword evidence="2" id="KW-0813">Transport</keyword>
<dbReference type="AlphaFoldDB" id="A0A1L9NFK9"/>
<feature type="domain" description="Amino acid permease/ SLC12A" evidence="9">
    <location>
        <begin position="51"/>
        <end position="118"/>
    </location>
</feature>
<feature type="transmembrane region" description="Helical" evidence="8">
    <location>
        <begin position="1012"/>
        <end position="1032"/>
    </location>
</feature>
<comment type="subcellular location">
    <subcellularLocation>
        <location evidence="1">Membrane</location>
        <topology evidence="1">Multi-pass membrane protein</topology>
    </subcellularLocation>
</comment>
<evidence type="ECO:0000256" key="4">
    <source>
        <dbReference type="ARBA" id="ARBA00022970"/>
    </source>
</evidence>
<dbReference type="EMBL" id="KV878180">
    <property type="protein sequence ID" value="OJI88031.1"/>
    <property type="molecule type" value="Genomic_DNA"/>
</dbReference>
<accession>A0A1L9NFK9</accession>
<dbReference type="InterPro" id="IPR050524">
    <property type="entry name" value="APC_YAT"/>
</dbReference>
<keyword evidence="12" id="KW-1185">Reference proteome</keyword>
<evidence type="ECO:0000259" key="10">
    <source>
        <dbReference type="Pfam" id="PF13813"/>
    </source>
</evidence>
<dbReference type="Pfam" id="PF11927">
    <property type="entry name" value="HODM_asu-like"/>
    <property type="match status" value="1"/>
</dbReference>
<evidence type="ECO:0000256" key="1">
    <source>
        <dbReference type="ARBA" id="ARBA00004141"/>
    </source>
</evidence>